<comment type="similarity">
    <text evidence="2">Belongs to the protein-tyrosine phosphatase family.</text>
</comment>
<gene>
    <name evidence="11" type="ORF">BBI17_003351</name>
    <name evidence="12" type="ORF">BBO99_00006474</name>
    <name evidence="10" type="ORF">JM16_003006</name>
    <name evidence="9" type="ORF">JM18_006186</name>
</gene>
<dbReference type="PANTHER" id="PTHR31126">
    <property type="entry name" value="TYROSINE-PROTEIN PHOSPHATASE"/>
    <property type="match status" value="1"/>
</dbReference>
<keyword evidence="6" id="KW-0904">Protein phosphatase</keyword>
<comment type="subcellular location">
    <subcellularLocation>
        <location evidence="1">Cytoplasm</location>
    </subcellularLocation>
</comment>
<sequence length="763" mass="84259">MQSPREISSENQGALTPATAHLVSKAVVELPESGATPRALDPATARTPWANLSIDTATTAFHNSNVDHHQTPSGDDDAAHLQSGDAGVMTATAVSQVARAASSMRSGSGSSQVSLPAGLLPERYTADLTHWQSPADLPERRLMVQRIIAMTRSKRVDATQCADARTPSLAKRIELSLYSRAASFHEYRDLNTLRRRLQSLVSLSFHEAAVSRRRAAAQMVNGIITAAPQLGKRKCRAMTPFGVSRLTIKRPRAECIGSTSTCTPRTTERLNQEASFFLMDEAVLGLVFAFLPGVETVRCLTLNRFARRVLPRCVFTLDLDLRQLQLAYKLHAASVPTRPAATLLCQFPNLTRLTVFNSKKPLCDQQEAGPALHAWGCSELDISHDNAGEEVVQQLAEGIELGACRRLTSLRLVSVFTNTCRGNALHLLCAALVKGSCPDLEDLLLGGNGFSDVGTVDVAWLLKVGSLPKLARLDIRRNYIGESGLKRIMAALHAGRCQQLKYLCMGGNIITDNSVAPVVELLSSAMCPQMRFLGLEDNFLSARGVQCIIQAAVAGGMMPKLHHVSCDGSLGTDNNVRAMDNNMRVADNNRSMSYFIPPVNYGMIEEDLYRSGQPNELNFPFLERLNLRTIIYLALEEPNPQFQSFVEEQEIQLIFLGGNTRMESRRKAWEPLSEETVLAALDIILDRSNYPLYITCHLGRDRTGAVVGCLRKIQQWHLSSIFEEYRRFAGSKVRLQNEQFIELFDTDLVTIPVNPPSWLRKHL</sequence>
<evidence type="ECO:0000313" key="13">
    <source>
        <dbReference type="Proteomes" id="UP000285624"/>
    </source>
</evidence>
<dbReference type="InterPro" id="IPR004861">
    <property type="entry name" value="Siw14-like"/>
</dbReference>
<keyword evidence="4" id="KW-0963">Cytoplasm</keyword>
<evidence type="ECO:0000313" key="9">
    <source>
        <dbReference type="EMBL" id="KAG2522367.1"/>
    </source>
</evidence>
<evidence type="ECO:0000313" key="10">
    <source>
        <dbReference type="EMBL" id="KAG2527831.1"/>
    </source>
</evidence>
<evidence type="ECO:0000256" key="1">
    <source>
        <dbReference type="ARBA" id="ARBA00004496"/>
    </source>
</evidence>
<reference evidence="9" key="1">
    <citation type="journal article" date="2015" name="Genom Data">
        <title>Genome sequences of six Phytophthora species associated with forests in New Zealand.</title>
        <authorList>
            <person name="Studholme D.J."/>
            <person name="McDougal R.L."/>
            <person name="Sambles C."/>
            <person name="Hansen E."/>
            <person name="Hardy G."/>
            <person name="Grant M."/>
            <person name="Ganley R.J."/>
            <person name="Williams N.M."/>
        </authorList>
    </citation>
    <scope>NUCLEOTIDE SEQUENCE</scope>
    <source>
        <strain evidence="10">NZFS 2646</strain>
        <strain evidence="9">NZFS 3630</strain>
    </source>
</reference>
<dbReference type="CDD" id="cd14531">
    <property type="entry name" value="PFA-DSP_Oca1"/>
    <property type="match status" value="1"/>
</dbReference>
<proteinExistence type="inferred from homology"/>
<protein>
    <recommendedName>
        <fullName evidence="3">protein-tyrosine-phosphatase</fullName>
        <ecNumber evidence="3">3.1.3.48</ecNumber>
    </recommendedName>
</protein>
<accession>A0A421GKQ4</accession>
<evidence type="ECO:0000313" key="14">
    <source>
        <dbReference type="Proteomes" id="UP000285883"/>
    </source>
</evidence>
<keyword evidence="5" id="KW-0378">Hydrolase</keyword>
<dbReference type="Proteomes" id="UP000792063">
    <property type="component" value="Unassembled WGS sequence"/>
</dbReference>
<dbReference type="STRING" id="325452.A0A421GKQ4"/>
<organism evidence="12 13">
    <name type="scientific">Phytophthora kernoviae</name>
    <dbReference type="NCBI Taxonomy" id="325452"/>
    <lineage>
        <taxon>Eukaryota</taxon>
        <taxon>Sar</taxon>
        <taxon>Stramenopiles</taxon>
        <taxon>Oomycota</taxon>
        <taxon>Peronosporomycetes</taxon>
        <taxon>Peronosporales</taxon>
        <taxon>Peronosporaceae</taxon>
        <taxon>Phytophthora</taxon>
    </lineage>
</organism>
<dbReference type="Gene3D" id="3.80.10.10">
    <property type="entry name" value="Ribonuclease Inhibitor"/>
    <property type="match status" value="1"/>
</dbReference>
<evidence type="ECO:0000313" key="11">
    <source>
        <dbReference type="EMBL" id="RLN43974.1"/>
    </source>
</evidence>
<comment type="caution">
    <text evidence="12">The sequence shown here is derived from an EMBL/GenBank/DDBJ whole genome shotgun (WGS) entry which is preliminary data.</text>
</comment>
<dbReference type="PROSITE" id="PS50054">
    <property type="entry name" value="TYR_PHOSPHATASE_DUAL"/>
    <property type="match status" value="1"/>
</dbReference>
<evidence type="ECO:0000256" key="5">
    <source>
        <dbReference type="ARBA" id="ARBA00022801"/>
    </source>
</evidence>
<dbReference type="GO" id="GO:0004725">
    <property type="term" value="F:protein tyrosine phosphatase activity"/>
    <property type="evidence" value="ECO:0007669"/>
    <property type="project" value="UniProtKB-EC"/>
</dbReference>
<dbReference type="InterPro" id="IPR029021">
    <property type="entry name" value="Prot-tyrosine_phosphatase-like"/>
</dbReference>
<dbReference type="AlphaFoldDB" id="A0A421GKQ4"/>
<reference evidence="13 14" key="2">
    <citation type="submission" date="2018-07" db="EMBL/GenBank/DDBJ databases">
        <title>Genome sequencing of oomycete isolates from Chile give support for New Zealand origin for Phytophthora kernoviae and make available the first Nothophytophthora sp. genome.</title>
        <authorList>
            <person name="Studholme D.J."/>
            <person name="Sanfuentes E."/>
            <person name="Panda P."/>
            <person name="Hill R."/>
            <person name="Sambles C."/>
            <person name="Grant M."/>
            <person name="Williams N.M."/>
            <person name="Mcdougal R.L."/>
        </authorList>
    </citation>
    <scope>NUCLEOTIDE SEQUENCE [LARGE SCALE GENOMIC DNA]</scope>
    <source>
        <strain evidence="11">Chile2</strain>
        <strain evidence="12">Chile4</strain>
    </source>
</reference>
<dbReference type="Proteomes" id="UP000285883">
    <property type="component" value="Unassembled WGS sequence"/>
</dbReference>
<dbReference type="Proteomes" id="UP000785171">
    <property type="component" value="Unassembled WGS sequence"/>
</dbReference>
<dbReference type="EMBL" id="MAYM02000332">
    <property type="protein sequence ID" value="RLN43974.1"/>
    <property type="molecule type" value="Genomic_DNA"/>
</dbReference>
<dbReference type="Gene3D" id="3.90.190.10">
    <property type="entry name" value="Protein tyrosine phosphatase superfamily"/>
    <property type="match status" value="1"/>
</dbReference>
<evidence type="ECO:0000256" key="6">
    <source>
        <dbReference type="ARBA" id="ARBA00022912"/>
    </source>
</evidence>
<comment type="catalytic activity">
    <reaction evidence="7">
        <text>O-phospho-L-tyrosyl-[protein] + H2O = L-tyrosyl-[protein] + phosphate</text>
        <dbReference type="Rhea" id="RHEA:10684"/>
        <dbReference type="Rhea" id="RHEA-COMP:10136"/>
        <dbReference type="Rhea" id="RHEA-COMP:20101"/>
        <dbReference type="ChEBI" id="CHEBI:15377"/>
        <dbReference type="ChEBI" id="CHEBI:43474"/>
        <dbReference type="ChEBI" id="CHEBI:46858"/>
        <dbReference type="ChEBI" id="CHEBI:61978"/>
        <dbReference type="EC" id="3.1.3.48"/>
    </reaction>
</comment>
<evidence type="ECO:0000259" key="8">
    <source>
        <dbReference type="PROSITE" id="PS50054"/>
    </source>
</evidence>
<dbReference type="InterPro" id="IPR032675">
    <property type="entry name" value="LRR_dom_sf"/>
</dbReference>
<dbReference type="InterPro" id="IPR020428">
    <property type="entry name" value="PFA-DSPs"/>
</dbReference>
<dbReference type="PRINTS" id="PR01911">
    <property type="entry name" value="PFDSPHPHTASE"/>
</dbReference>
<evidence type="ECO:0000256" key="3">
    <source>
        <dbReference type="ARBA" id="ARBA00013064"/>
    </source>
</evidence>
<dbReference type="SUPFAM" id="SSF52799">
    <property type="entry name" value="(Phosphotyrosine protein) phosphatases II"/>
    <property type="match status" value="1"/>
</dbReference>
<dbReference type="Proteomes" id="UP000285624">
    <property type="component" value="Unassembled WGS sequence"/>
</dbReference>
<evidence type="ECO:0000256" key="2">
    <source>
        <dbReference type="ARBA" id="ARBA00009580"/>
    </source>
</evidence>
<dbReference type="EMBL" id="JPWV03000050">
    <property type="protein sequence ID" value="KAG2527831.1"/>
    <property type="molecule type" value="Genomic_DNA"/>
</dbReference>
<dbReference type="SUPFAM" id="SSF52047">
    <property type="entry name" value="RNI-like"/>
    <property type="match status" value="1"/>
</dbReference>
<dbReference type="PANTHER" id="PTHR31126:SF8">
    <property type="entry name" value="TYROSINE-PROTEIN PHOSPHATASE OCA1-RELATED"/>
    <property type="match status" value="1"/>
</dbReference>
<evidence type="ECO:0000256" key="7">
    <source>
        <dbReference type="ARBA" id="ARBA00051722"/>
    </source>
</evidence>
<dbReference type="EMBL" id="MBDN02000226">
    <property type="protein sequence ID" value="RLN77786.1"/>
    <property type="molecule type" value="Genomic_DNA"/>
</dbReference>
<dbReference type="InterPro" id="IPR020422">
    <property type="entry name" value="TYR_PHOSPHATASE_DUAL_dom"/>
</dbReference>
<dbReference type="GO" id="GO:0005737">
    <property type="term" value="C:cytoplasm"/>
    <property type="evidence" value="ECO:0007669"/>
    <property type="project" value="UniProtKB-SubCell"/>
</dbReference>
<feature type="domain" description="Tyrosine-protein phosphatase" evidence="8">
    <location>
        <begin position="600"/>
        <end position="757"/>
    </location>
</feature>
<evidence type="ECO:0000313" key="12">
    <source>
        <dbReference type="EMBL" id="RLN77786.1"/>
    </source>
</evidence>
<name>A0A421GKQ4_9STRA</name>
<dbReference type="FunFam" id="3.90.190.10:FF:000035">
    <property type="entry name" value="Tyrosine phosphatase, putative"/>
    <property type="match status" value="1"/>
</dbReference>
<evidence type="ECO:0000256" key="4">
    <source>
        <dbReference type="ARBA" id="ARBA00022490"/>
    </source>
</evidence>
<dbReference type="EC" id="3.1.3.48" evidence="3"/>
<dbReference type="Pfam" id="PF03162">
    <property type="entry name" value="Y_phosphatase2"/>
    <property type="match status" value="1"/>
</dbReference>
<reference evidence="9" key="3">
    <citation type="submission" date="2020-06" db="EMBL/GenBank/DDBJ databases">
        <authorList>
            <person name="Studholme D.J."/>
        </authorList>
    </citation>
    <scope>NUCLEOTIDE SEQUENCE</scope>
    <source>
        <strain evidence="10">NZFS 2646</strain>
        <strain evidence="9">NZFS 3630</strain>
    </source>
</reference>
<keyword evidence="13" id="KW-1185">Reference proteome</keyword>
<dbReference type="EMBL" id="JPWU03000216">
    <property type="protein sequence ID" value="KAG2522367.1"/>
    <property type="molecule type" value="Genomic_DNA"/>
</dbReference>